<dbReference type="Proteomes" id="UP000630615">
    <property type="component" value="Unassembled WGS sequence"/>
</dbReference>
<comment type="caution">
    <text evidence="3">The sequence shown here is derived from an EMBL/GenBank/DDBJ whole genome shotgun (WGS) entry which is preliminary data.</text>
</comment>
<accession>A0ABQ1NIN1</accession>
<dbReference type="Pfam" id="PF17291">
    <property type="entry name" value="M60-like_N"/>
    <property type="match status" value="1"/>
</dbReference>
<dbReference type="InterPro" id="IPR042279">
    <property type="entry name" value="Pep_M60_3"/>
</dbReference>
<feature type="domain" description="Peptidase M60" evidence="2">
    <location>
        <begin position="73"/>
        <end position="352"/>
    </location>
</feature>
<dbReference type="PROSITE" id="PS51723">
    <property type="entry name" value="PEPTIDASE_M60"/>
    <property type="match status" value="1"/>
</dbReference>
<dbReference type="InterPro" id="IPR051244">
    <property type="entry name" value="TCAF"/>
</dbReference>
<organism evidence="3 4">
    <name type="scientific">Enterococcus wangshanyuanii</name>
    <dbReference type="NCBI Taxonomy" id="2005703"/>
    <lineage>
        <taxon>Bacteria</taxon>
        <taxon>Bacillati</taxon>
        <taxon>Bacillota</taxon>
        <taxon>Bacilli</taxon>
        <taxon>Lactobacillales</taxon>
        <taxon>Enterococcaceae</taxon>
        <taxon>Enterococcus</taxon>
    </lineage>
</organism>
<dbReference type="PANTHER" id="PTHR15730">
    <property type="entry name" value="EXPERIMENTAL AUTOIMMUNE PROSTATITIS ANTIGEN 2-RELATED"/>
    <property type="match status" value="1"/>
</dbReference>
<dbReference type="InterPro" id="IPR035423">
    <property type="entry name" value="M60-like_N"/>
</dbReference>
<evidence type="ECO:0000256" key="1">
    <source>
        <dbReference type="SAM" id="SignalP"/>
    </source>
</evidence>
<gene>
    <name evidence="3" type="ORF">GCM10011573_04040</name>
</gene>
<dbReference type="Gene3D" id="1.10.390.30">
    <property type="entry name" value="Peptidase M60, enhancin-like domain 3"/>
    <property type="match status" value="1"/>
</dbReference>
<sequence>MKKWIPVCLLFSLAILGNSETYAEESNETKEATAETQSKTLQTSERKEVRKVFLGRGNAANEQKRQLRTLRYSSLEASGLYGKKGDMLHVNVSDQDSLELVIGTPARNTEKRVRLNRGENVIAVENDGAIYITNPNDSGSALVTISGATGSMPYFDLNATSVSDFQKQMEEQTDAADVQLVSNKAMITVSYARAKKYLKDPKQLMEYFDKFLLAQDRVSGISDTGNPLNYTDRHFQHFIEVSKMYMYATNEYLGFNGDAAISRLLQTNNGWGIWHESGHQRQQSPWKWGSVTESTVNIYSMAAEKEVTGKIGALDKHYPQMHSYLNSKDKDFEKQSNELKMVFFGQLSNTFGDQFYPILHQYYRENQLSYSTDAERIQNFMTTVSTITGYDMTPYFEQWGFSIDDATREKNEQLNKLPEQIWLNDNKTNKKLPMRLFNAISLSDYRINIALTTYQNDIFEGQKMVLIKNDQYIAELTNKKPAYSYLNQNTWARNIQLEATDVIRIETRNADGTFQLYRGSIVTDQLKKQLTEYLHLGGEIIKTIDQAKLDDLRGKINTVTDTIIKEELLSLLETLEERYLDYLIDDITLNEQGVLQVDFFDNRFKAYNKIVILGNNKYIAEVAKGNPYYSSLSGNSLRMANKMDQDSFAVQFRLPHKTYTVTEIKKSELLLKNEINALVTADNQLDPSVTQEKLDSLRAQVGQTTGRVKETLTQKLNAAQQLFFESMIAEINLDNNKVTVTFANDLFKNYKIVIIENSKYLAEVTNGKPYYGQLINNVFVTSKTSTAENSYELEIRHSSGNYRIKK</sequence>
<evidence type="ECO:0000313" key="4">
    <source>
        <dbReference type="Proteomes" id="UP000630615"/>
    </source>
</evidence>
<dbReference type="EMBL" id="BMKI01000001">
    <property type="protein sequence ID" value="GGC77565.1"/>
    <property type="molecule type" value="Genomic_DNA"/>
</dbReference>
<dbReference type="RefSeq" id="WP_088268329.1">
    <property type="nucleotide sequence ID" value="NZ_BMKI01000001.1"/>
</dbReference>
<dbReference type="Pfam" id="PF13402">
    <property type="entry name" value="Peptidase_M60"/>
    <property type="match status" value="1"/>
</dbReference>
<evidence type="ECO:0000259" key="2">
    <source>
        <dbReference type="PROSITE" id="PS51723"/>
    </source>
</evidence>
<feature type="signal peptide" evidence="1">
    <location>
        <begin position="1"/>
        <end position="23"/>
    </location>
</feature>
<dbReference type="InterPro" id="IPR031161">
    <property type="entry name" value="Peptidase_M60_dom"/>
</dbReference>
<reference evidence="4" key="1">
    <citation type="journal article" date="2019" name="Int. J. Syst. Evol. Microbiol.">
        <title>The Global Catalogue of Microorganisms (GCM) 10K type strain sequencing project: providing services to taxonomists for standard genome sequencing and annotation.</title>
        <authorList>
            <consortium name="The Broad Institute Genomics Platform"/>
            <consortium name="The Broad Institute Genome Sequencing Center for Infectious Disease"/>
            <person name="Wu L."/>
            <person name="Ma J."/>
        </authorList>
    </citation>
    <scope>NUCLEOTIDE SEQUENCE [LARGE SCALE GENOMIC DNA]</scope>
    <source>
        <strain evidence="4">CGMCC 1.15942</strain>
    </source>
</reference>
<keyword evidence="4" id="KW-1185">Reference proteome</keyword>
<dbReference type="Gene3D" id="2.60.120.1250">
    <property type="entry name" value="Peptidase M60, enhancin-like domain 1"/>
    <property type="match status" value="1"/>
</dbReference>
<protein>
    <recommendedName>
        <fullName evidence="2">Peptidase M60 domain-containing protein</fullName>
    </recommendedName>
</protein>
<dbReference type="SMART" id="SM01276">
    <property type="entry name" value="M60-like"/>
    <property type="match status" value="1"/>
</dbReference>
<dbReference type="Gene3D" id="3.40.390.80">
    <property type="entry name" value="Peptidase M60, enhancin-like domain 2"/>
    <property type="match status" value="1"/>
</dbReference>
<evidence type="ECO:0000313" key="3">
    <source>
        <dbReference type="EMBL" id="GGC77565.1"/>
    </source>
</evidence>
<name>A0ABQ1NIN1_9ENTE</name>
<proteinExistence type="predicted"/>
<dbReference type="PANTHER" id="PTHR15730:SF5">
    <property type="entry name" value="SI:CH211-210B2.2-RELATED"/>
    <property type="match status" value="1"/>
</dbReference>
<feature type="chain" id="PRO_5047049382" description="Peptidase M60 domain-containing protein" evidence="1">
    <location>
        <begin position="24"/>
        <end position="806"/>
    </location>
</feature>
<keyword evidence="1" id="KW-0732">Signal</keyword>